<dbReference type="OrthoDB" id="9804984at2"/>
<dbReference type="InterPro" id="IPR043131">
    <property type="entry name" value="BCAT-like_N"/>
</dbReference>
<sequence>MTASPPAASPVTWAYHDGGWTDVAAASVPVGSLAMRYALSVFEGVRMYRQHGAGGVVPFLLDAHVRRLGDSLTLTRIPDPGIARLPSLVGELARRNGFDDDVYVRVAVSAHNQGTMGADVVPVLTVTGTPMGRKRWLAGGFTGMRLQISGWQRGGPNTFPPAAKNISNYAGPRLALLAAKDGGYDNCVLLNEHGRLCEAPTAALFVVRDGELHTPALSEGVLPGITRQWVLDTARRVGVPAREGLLSRGDAYLADEAFLCGTGLEIAPVRSFDDHPCRHWPDAPVTRAFTKHFFDQVRGLDSPADPLEDVPHEASGAAQ</sequence>
<dbReference type="InterPro" id="IPR050571">
    <property type="entry name" value="Class-IV_PLP-Dep_Aminotrnsfr"/>
</dbReference>
<dbReference type="InterPro" id="IPR036038">
    <property type="entry name" value="Aminotransferase-like"/>
</dbReference>
<dbReference type="Proteomes" id="UP000222531">
    <property type="component" value="Unassembled WGS sequence"/>
</dbReference>
<dbReference type="EMBL" id="NHZO01000168">
    <property type="protein sequence ID" value="PHQ47932.1"/>
    <property type="molecule type" value="Genomic_DNA"/>
</dbReference>
<dbReference type="AlphaFoldDB" id="A0A2G1X9N3"/>
<dbReference type="GO" id="GO:0046394">
    <property type="term" value="P:carboxylic acid biosynthetic process"/>
    <property type="evidence" value="ECO:0007669"/>
    <property type="project" value="UniProtKB-ARBA"/>
</dbReference>
<dbReference type="PANTHER" id="PTHR42743:SF4">
    <property type="entry name" value="BRANCHED-CHAIN-AMINO-ACID AMINOTRANSFERASE-RELATED"/>
    <property type="match status" value="1"/>
</dbReference>
<accession>A0A2G1X9N3</accession>
<dbReference type="Pfam" id="PF01063">
    <property type="entry name" value="Aminotran_4"/>
    <property type="match status" value="1"/>
</dbReference>
<evidence type="ECO:0000313" key="2">
    <source>
        <dbReference type="EMBL" id="PHQ47932.1"/>
    </source>
</evidence>
<dbReference type="InterPro" id="IPR043132">
    <property type="entry name" value="BCAT-like_C"/>
</dbReference>
<evidence type="ECO:0000256" key="1">
    <source>
        <dbReference type="ARBA" id="ARBA00009320"/>
    </source>
</evidence>
<dbReference type="Gene3D" id="3.20.10.10">
    <property type="entry name" value="D-amino Acid Aminotransferase, subunit A, domain 2"/>
    <property type="match status" value="1"/>
</dbReference>
<dbReference type="RefSeq" id="WP_099202452.1">
    <property type="nucleotide sequence ID" value="NZ_JBIRXA010000025.1"/>
</dbReference>
<keyword evidence="3" id="KW-1185">Reference proteome</keyword>
<name>A0A2G1X9N3_STRCJ</name>
<comment type="caution">
    <text evidence="2">The sequence shown here is derived from an EMBL/GenBank/DDBJ whole genome shotgun (WGS) entry which is preliminary data.</text>
</comment>
<dbReference type="InterPro" id="IPR001544">
    <property type="entry name" value="Aminotrans_IV"/>
</dbReference>
<comment type="similarity">
    <text evidence="1">Belongs to the class-IV pyridoxal-phosphate-dependent aminotransferase family.</text>
</comment>
<reference evidence="2 3" key="1">
    <citation type="journal article" date="2017" name="Biochemistry">
        <title>Identification of the Biosynthetic Pathway for the Antibiotic Bicyclomycin.</title>
        <authorList>
            <person name="Patteson J."/>
            <person name="Cai W."/>
            <person name="Johnson R.A."/>
            <person name="Santa Maria K."/>
            <person name="Li B."/>
        </authorList>
    </citation>
    <scope>NUCLEOTIDE SEQUENCE [LARGE SCALE GENOMIC DNA]</scope>
    <source>
        <strain evidence="2 3">ATCC 21532</strain>
    </source>
</reference>
<dbReference type="CDD" id="cd00449">
    <property type="entry name" value="PLPDE_IV"/>
    <property type="match status" value="1"/>
</dbReference>
<evidence type="ECO:0000313" key="3">
    <source>
        <dbReference type="Proteomes" id="UP000222531"/>
    </source>
</evidence>
<gene>
    <name evidence="2" type="ORF">BLA24_31010</name>
</gene>
<dbReference type="SUPFAM" id="SSF56752">
    <property type="entry name" value="D-aminoacid aminotransferase-like PLP-dependent enzymes"/>
    <property type="match status" value="1"/>
</dbReference>
<proteinExistence type="inferred from homology"/>
<dbReference type="Gene3D" id="3.30.470.10">
    <property type="match status" value="1"/>
</dbReference>
<dbReference type="PANTHER" id="PTHR42743">
    <property type="entry name" value="AMINO-ACID AMINOTRANSFERASE"/>
    <property type="match status" value="1"/>
</dbReference>
<organism evidence="2 3">
    <name type="scientific">Streptomyces cinnamoneus</name>
    <name type="common">Streptoverticillium cinnamoneum</name>
    <dbReference type="NCBI Taxonomy" id="53446"/>
    <lineage>
        <taxon>Bacteria</taxon>
        <taxon>Bacillati</taxon>
        <taxon>Actinomycetota</taxon>
        <taxon>Actinomycetes</taxon>
        <taxon>Kitasatosporales</taxon>
        <taxon>Streptomycetaceae</taxon>
        <taxon>Streptomyces</taxon>
        <taxon>Streptomyces cinnamoneus group</taxon>
    </lineage>
</organism>
<protein>
    <submittedName>
        <fullName evidence="2">Uncharacterized protein</fullName>
    </submittedName>
</protein>
<dbReference type="GO" id="GO:0003824">
    <property type="term" value="F:catalytic activity"/>
    <property type="evidence" value="ECO:0007669"/>
    <property type="project" value="InterPro"/>
</dbReference>